<dbReference type="Pfam" id="PF01636">
    <property type="entry name" value="APH"/>
    <property type="match status" value="1"/>
</dbReference>
<organism evidence="2 3">
    <name type="scientific">Grifola frondosa</name>
    <name type="common">Maitake</name>
    <name type="synonym">Polyporus frondosus</name>
    <dbReference type="NCBI Taxonomy" id="5627"/>
    <lineage>
        <taxon>Eukaryota</taxon>
        <taxon>Fungi</taxon>
        <taxon>Dikarya</taxon>
        <taxon>Basidiomycota</taxon>
        <taxon>Agaricomycotina</taxon>
        <taxon>Agaricomycetes</taxon>
        <taxon>Polyporales</taxon>
        <taxon>Grifolaceae</taxon>
        <taxon>Grifola</taxon>
    </lineage>
</organism>
<sequence>MVQRWVECASPGFGCLQCYCNDQIISWRPYILHLWLLFKSGDVPAWCKLGFGLRGLIVDTVQINPAAVPTLHVTESVIVLLLRVIAASDRAQKPECRFVHWIPVRLCIATTLKPDSFFIESIRLWWSLGNVGLRNIQYNFSSTSVSPIQLNNGSDGAETEVISYGKETHSVVAAILGANQSSFSTILGVDMPFYNTSAVDGHRKPLAFPEVFYGPPGFDDPDHGWDSFDDEKKARIYAQLRMFISELRALPPPASPAICSILRGPVWDHRLCKDVPYGPYPDEAEMNRQLRAGADLARYHNLNPRVVEAHSIRHPLVFTHGDLAMRNIMVEGDVVTGIIDWECAGWFPAHWEYVKARFACVLAYEKAWKEGVAETLVASRSMFVGNHDRCTNPWSH</sequence>
<dbReference type="SUPFAM" id="SSF56112">
    <property type="entry name" value="Protein kinase-like (PK-like)"/>
    <property type="match status" value="1"/>
</dbReference>
<dbReference type="InterPro" id="IPR002575">
    <property type="entry name" value="Aminoglycoside_PTrfase"/>
</dbReference>
<dbReference type="AlphaFoldDB" id="A0A1C7MJV6"/>
<gene>
    <name evidence="2" type="ORF">A0H81_01626</name>
</gene>
<dbReference type="PANTHER" id="PTHR21310">
    <property type="entry name" value="AMINOGLYCOSIDE PHOSPHOTRANSFERASE-RELATED-RELATED"/>
    <property type="match status" value="1"/>
</dbReference>
<dbReference type="InterPro" id="IPR051678">
    <property type="entry name" value="AGP_Transferase"/>
</dbReference>
<dbReference type="STRING" id="5627.A0A1C7MJV6"/>
<dbReference type="Proteomes" id="UP000092993">
    <property type="component" value="Unassembled WGS sequence"/>
</dbReference>
<accession>A0A1C7MJV6</accession>
<proteinExistence type="predicted"/>
<evidence type="ECO:0000313" key="3">
    <source>
        <dbReference type="Proteomes" id="UP000092993"/>
    </source>
</evidence>
<dbReference type="PANTHER" id="PTHR21310:SF58">
    <property type="entry name" value="AMINOGLYCOSIDE PHOSPHOTRANSFERASE DOMAIN-CONTAINING PROTEIN"/>
    <property type="match status" value="1"/>
</dbReference>
<feature type="domain" description="Aminoglycoside phosphotransferase" evidence="1">
    <location>
        <begin position="229"/>
        <end position="357"/>
    </location>
</feature>
<evidence type="ECO:0000313" key="2">
    <source>
        <dbReference type="EMBL" id="OBZ77201.1"/>
    </source>
</evidence>
<dbReference type="EMBL" id="LUGG01000002">
    <property type="protein sequence ID" value="OBZ77201.1"/>
    <property type="molecule type" value="Genomic_DNA"/>
</dbReference>
<comment type="caution">
    <text evidence="2">The sequence shown here is derived from an EMBL/GenBank/DDBJ whole genome shotgun (WGS) entry which is preliminary data.</text>
</comment>
<name>A0A1C7MJV6_GRIFR</name>
<dbReference type="Gene3D" id="3.90.1200.10">
    <property type="match status" value="1"/>
</dbReference>
<protein>
    <recommendedName>
        <fullName evidence="1">Aminoglycoside phosphotransferase domain-containing protein</fullName>
    </recommendedName>
</protein>
<evidence type="ECO:0000259" key="1">
    <source>
        <dbReference type="Pfam" id="PF01636"/>
    </source>
</evidence>
<keyword evidence="3" id="KW-1185">Reference proteome</keyword>
<dbReference type="OrthoDB" id="5404599at2759"/>
<reference evidence="2 3" key="1">
    <citation type="submission" date="2016-03" db="EMBL/GenBank/DDBJ databases">
        <title>Whole genome sequencing of Grifola frondosa 9006-11.</title>
        <authorList>
            <person name="Min B."/>
            <person name="Park H."/>
            <person name="Kim J.-G."/>
            <person name="Cho H."/>
            <person name="Oh Y.-L."/>
            <person name="Kong W.-S."/>
            <person name="Choi I.-G."/>
        </authorList>
    </citation>
    <scope>NUCLEOTIDE SEQUENCE [LARGE SCALE GENOMIC DNA]</scope>
    <source>
        <strain evidence="2 3">9006-11</strain>
    </source>
</reference>
<dbReference type="InterPro" id="IPR011009">
    <property type="entry name" value="Kinase-like_dom_sf"/>
</dbReference>